<keyword evidence="5" id="KW-1185">Reference proteome</keyword>
<evidence type="ECO:0000313" key="4">
    <source>
        <dbReference type="EMBL" id="PFH31825.1"/>
    </source>
</evidence>
<dbReference type="PROSITE" id="PS50102">
    <property type="entry name" value="RRM"/>
    <property type="match status" value="1"/>
</dbReference>
<dbReference type="Pfam" id="PF00076">
    <property type="entry name" value="RRM_1"/>
    <property type="match status" value="1"/>
</dbReference>
<evidence type="ECO:0000313" key="5">
    <source>
        <dbReference type="Proteomes" id="UP000224006"/>
    </source>
</evidence>
<feature type="compositionally biased region" description="Basic and acidic residues" evidence="2">
    <location>
        <begin position="35"/>
        <end position="58"/>
    </location>
</feature>
<feature type="region of interest" description="Disordered" evidence="2">
    <location>
        <begin position="1"/>
        <end position="164"/>
    </location>
</feature>
<dbReference type="InterPro" id="IPR035979">
    <property type="entry name" value="RBD_domain_sf"/>
</dbReference>
<feature type="domain" description="RRM" evidence="3">
    <location>
        <begin position="162"/>
        <end position="221"/>
    </location>
</feature>
<comment type="caution">
    <text evidence="4">The sequence shown here is derived from an EMBL/GenBank/DDBJ whole genome shotgun (WGS) entry which is preliminary data.</text>
</comment>
<dbReference type="Gene3D" id="3.30.70.330">
    <property type="match status" value="1"/>
</dbReference>
<organism evidence="4 5">
    <name type="scientific">Besnoitia besnoiti</name>
    <name type="common">Apicomplexan protozoan</name>
    <dbReference type="NCBI Taxonomy" id="94643"/>
    <lineage>
        <taxon>Eukaryota</taxon>
        <taxon>Sar</taxon>
        <taxon>Alveolata</taxon>
        <taxon>Apicomplexa</taxon>
        <taxon>Conoidasida</taxon>
        <taxon>Coccidia</taxon>
        <taxon>Eucoccidiorida</taxon>
        <taxon>Eimeriorina</taxon>
        <taxon>Sarcocystidae</taxon>
        <taxon>Besnoitia</taxon>
    </lineage>
</organism>
<name>A0A2A9M1G2_BESBE</name>
<dbReference type="EMBL" id="NWUJ01000013">
    <property type="protein sequence ID" value="PFH31825.1"/>
    <property type="molecule type" value="Genomic_DNA"/>
</dbReference>
<dbReference type="CDD" id="cd00590">
    <property type="entry name" value="RRM_SF"/>
    <property type="match status" value="1"/>
</dbReference>
<dbReference type="OrthoDB" id="439808at2759"/>
<dbReference type="RefSeq" id="XP_029215834.1">
    <property type="nucleotide sequence ID" value="XM_029361019.1"/>
</dbReference>
<dbReference type="SUPFAM" id="SSF54928">
    <property type="entry name" value="RNA-binding domain, RBD"/>
    <property type="match status" value="1"/>
</dbReference>
<evidence type="ECO:0000256" key="1">
    <source>
        <dbReference type="PROSITE-ProRule" id="PRU00176"/>
    </source>
</evidence>
<feature type="compositionally biased region" description="Basic and acidic residues" evidence="2">
    <location>
        <begin position="140"/>
        <end position="153"/>
    </location>
</feature>
<dbReference type="InterPro" id="IPR012677">
    <property type="entry name" value="Nucleotide-bd_a/b_plait_sf"/>
</dbReference>
<dbReference type="Proteomes" id="UP000224006">
    <property type="component" value="Chromosome XII"/>
</dbReference>
<dbReference type="AlphaFoldDB" id="A0A2A9M1G2"/>
<reference evidence="4 5" key="1">
    <citation type="submission" date="2017-09" db="EMBL/GenBank/DDBJ databases">
        <title>Genome sequencing of Besnoitia besnoiti strain Bb-Ger1.</title>
        <authorList>
            <person name="Schares G."/>
            <person name="Venepally P."/>
            <person name="Lorenzi H.A."/>
        </authorList>
    </citation>
    <scope>NUCLEOTIDE SEQUENCE [LARGE SCALE GENOMIC DNA]</scope>
    <source>
        <strain evidence="4 5">Bb-Ger1</strain>
    </source>
</reference>
<evidence type="ECO:0000259" key="3">
    <source>
        <dbReference type="PROSITE" id="PS50102"/>
    </source>
</evidence>
<feature type="compositionally biased region" description="Basic and acidic residues" evidence="2">
    <location>
        <begin position="269"/>
        <end position="285"/>
    </location>
</feature>
<dbReference type="SMART" id="SM00360">
    <property type="entry name" value="RRM"/>
    <property type="match status" value="1"/>
</dbReference>
<protein>
    <submittedName>
        <fullName evidence="4">RNA recognition motif-containing protein</fullName>
    </submittedName>
</protein>
<dbReference type="KEGG" id="bbes:BESB_023170"/>
<gene>
    <name evidence="4" type="ORF">BESB_023170</name>
</gene>
<feature type="region of interest" description="Disordered" evidence="2">
    <location>
        <begin position="221"/>
        <end position="289"/>
    </location>
</feature>
<accession>A0A2A9M1G2</accession>
<feature type="compositionally biased region" description="Basic and acidic residues" evidence="2">
    <location>
        <begin position="117"/>
        <end position="127"/>
    </location>
</feature>
<dbReference type="InterPro" id="IPR000504">
    <property type="entry name" value="RRM_dom"/>
</dbReference>
<proteinExistence type="predicted"/>
<dbReference type="STRING" id="94643.A0A2A9M1G2"/>
<dbReference type="GeneID" id="40307377"/>
<dbReference type="GO" id="GO:0003723">
    <property type="term" value="F:RNA binding"/>
    <property type="evidence" value="ECO:0007669"/>
    <property type="project" value="UniProtKB-UniRule"/>
</dbReference>
<evidence type="ECO:0000256" key="2">
    <source>
        <dbReference type="SAM" id="MobiDB-lite"/>
    </source>
</evidence>
<dbReference type="VEuPathDB" id="ToxoDB:BESB_023170"/>
<sequence length="304" mass="34904">MRRERDFSPPSPRYGGARRDDFRPSADGPPLPRPRSYDERDDRGDRGGKYFGRRDRGGRGGLSPERSPSLRRRRDEWRGRDGSLDDRAGRYSPPPPADGGYYRRRFPERSDSPYARRGREGRDDFRGRRNSSSPMEPANDELRGRPRGGERHGGPGGKGRRYSVVARGVDRSATQDDLRKFFGRGFAFIEFETEWAMVKVLKQLQGAEFLGRRLMLEEAEGEPSTAEEMRRRFQQRRQARYENGDFGPGRGDYHRPYARAGTGPSYRSSRGDRRYSRSPERRGGEDELPFLVQASVQSFLCDLG</sequence>
<keyword evidence="1" id="KW-0694">RNA-binding</keyword>
<feature type="compositionally biased region" description="Basic and acidic residues" evidence="2">
    <location>
        <begin position="73"/>
        <end position="89"/>
    </location>
</feature>